<organism evidence="4">
    <name type="scientific">Schistocephalus solidus</name>
    <name type="common">Tapeworm</name>
    <dbReference type="NCBI Taxonomy" id="70667"/>
    <lineage>
        <taxon>Eukaryota</taxon>
        <taxon>Metazoa</taxon>
        <taxon>Spiralia</taxon>
        <taxon>Lophotrochozoa</taxon>
        <taxon>Platyhelminthes</taxon>
        <taxon>Cestoda</taxon>
        <taxon>Eucestoda</taxon>
        <taxon>Diphyllobothriidea</taxon>
        <taxon>Diphyllobothriidae</taxon>
        <taxon>Schistocephalus</taxon>
    </lineage>
</organism>
<dbReference type="SUPFAM" id="SSF64356">
    <property type="entry name" value="SNARE-like"/>
    <property type="match status" value="1"/>
</dbReference>
<sequence>LKATKSSELLSYHFRVYGALDVIDEKAGMLSTKSAFFDKDSSNRYLGLLYPIDDHYVYGYVTNTNVKFILVQEVHSTVMDASGSSTGMQIDAKVRKTFQALHDAYVRLLSSPFYVSNTPINPSDSASAKKFDEVVDSLLEYQK</sequence>
<protein>
    <submittedName>
        <fullName evidence="4">Trafficking protein particle complex subunit</fullName>
    </submittedName>
</protein>
<dbReference type="InterPro" id="IPR006722">
    <property type="entry name" value="Sedlin"/>
</dbReference>
<dbReference type="AlphaFoldDB" id="A0A183SZQ3"/>
<dbReference type="InterPro" id="IPR011012">
    <property type="entry name" value="Longin-like_dom_sf"/>
</dbReference>
<proteinExistence type="inferred from homology"/>
<reference evidence="4" key="1">
    <citation type="submission" date="2016-06" db="UniProtKB">
        <authorList>
            <consortium name="WormBaseParasite"/>
        </authorList>
    </citation>
    <scope>IDENTIFICATION</scope>
</reference>
<accession>A0A183SZQ3</accession>
<evidence type="ECO:0000256" key="2">
    <source>
        <dbReference type="ARBA" id="ARBA00006626"/>
    </source>
</evidence>
<dbReference type="GO" id="GO:0006888">
    <property type="term" value="P:endoplasmic reticulum to Golgi vesicle-mediated transport"/>
    <property type="evidence" value="ECO:0007669"/>
    <property type="project" value="InterPro"/>
</dbReference>
<keyword evidence="3" id="KW-0813">Transport</keyword>
<evidence type="ECO:0000256" key="3">
    <source>
        <dbReference type="ARBA" id="ARBA00022892"/>
    </source>
</evidence>
<comment type="similarity">
    <text evidence="2">Belongs to the TRAPP small subunits family. Sedlin subfamily.</text>
</comment>
<evidence type="ECO:0000313" key="4">
    <source>
        <dbReference type="WBParaSite" id="SSLN_0001006301-mRNA-1"/>
    </source>
</evidence>
<dbReference type="GO" id="GO:0048471">
    <property type="term" value="C:perinuclear region of cytoplasm"/>
    <property type="evidence" value="ECO:0007669"/>
    <property type="project" value="UniProtKB-SubCell"/>
</dbReference>
<comment type="subcellular location">
    <subcellularLocation>
        <location evidence="1">Cytoplasm</location>
        <location evidence="1">Perinuclear region</location>
    </subcellularLocation>
</comment>
<dbReference type="Pfam" id="PF04628">
    <property type="entry name" value="Sedlin_N"/>
    <property type="match status" value="1"/>
</dbReference>
<dbReference type="PANTHER" id="PTHR12403">
    <property type="entry name" value="TRAFFICKING PROTEIN PARTICLE COMPLEX SUBUNIT 2"/>
    <property type="match status" value="1"/>
</dbReference>
<dbReference type="WBParaSite" id="SSLN_0001006301-mRNA-1">
    <property type="protein sequence ID" value="SSLN_0001006301-mRNA-1"/>
    <property type="gene ID" value="SSLN_0001006301"/>
</dbReference>
<name>A0A183SZQ3_SCHSO</name>
<keyword evidence="3" id="KW-0931">ER-Golgi transport</keyword>
<dbReference type="Gene3D" id="3.30.450.70">
    <property type="match status" value="1"/>
</dbReference>
<evidence type="ECO:0000256" key="1">
    <source>
        <dbReference type="ARBA" id="ARBA00004556"/>
    </source>
</evidence>